<proteinExistence type="predicted"/>
<name>A0A8X6NWQ6_NEPPI</name>
<accession>A0A8X6NWQ6</accession>
<keyword evidence="2" id="KW-1185">Reference proteome</keyword>
<dbReference type="AlphaFoldDB" id="A0A8X6NWQ6"/>
<organism evidence="1 2">
    <name type="scientific">Nephila pilipes</name>
    <name type="common">Giant wood spider</name>
    <name type="synonym">Nephila maculata</name>
    <dbReference type="NCBI Taxonomy" id="299642"/>
    <lineage>
        <taxon>Eukaryota</taxon>
        <taxon>Metazoa</taxon>
        <taxon>Ecdysozoa</taxon>
        <taxon>Arthropoda</taxon>
        <taxon>Chelicerata</taxon>
        <taxon>Arachnida</taxon>
        <taxon>Araneae</taxon>
        <taxon>Araneomorphae</taxon>
        <taxon>Entelegynae</taxon>
        <taxon>Araneoidea</taxon>
        <taxon>Nephilidae</taxon>
        <taxon>Nephila</taxon>
    </lineage>
</organism>
<gene>
    <name evidence="1" type="ORF">NPIL_5411</name>
</gene>
<protein>
    <submittedName>
        <fullName evidence="1">Uncharacterized protein</fullName>
    </submittedName>
</protein>
<comment type="caution">
    <text evidence="1">The sequence shown here is derived from an EMBL/GenBank/DDBJ whole genome shotgun (WGS) entry which is preliminary data.</text>
</comment>
<dbReference type="Proteomes" id="UP000887013">
    <property type="component" value="Unassembled WGS sequence"/>
</dbReference>
<evidence type="ECO:0000313" key="1">
    <source>
        <dbReference type="EMBL" id="GFT36289.1"/>
    </source>
</evidence>
<sequence>MNIYSRTFVESTSVSYSNKFVRLQKKKSGFRHYDLEDKVVQLIMRNVHISGFQEMWNLTVEVPSCISYISFHKQNERSCSKPRGSSFRKTRYTISLVNLV</sequence>
<reference evidence="1" key="1">
    <citation type="submission" date="2020-08" db="EMBL/GenBank/DDBJ databases">
        <title>Multicomponent nature underlies the extraordinary mechanical properties of spider dragline silk.</title>
        <authorList>
            <person name="Kono N."/>
            <person name="Nakamura H."/>
            <person name="Mori M."/>
            <person name="Yoshida Y."/>
            <person name="Ohtoshi R."/>
            <person name="Malay A.D."/>
            <person name="Moran D.A.P."/>
            <person name="Tomita M."/>
            <person name="Numata K."/>
            <person name="Arakawa K."/>
        </authorList>
    </citation>
    <scope>NUCLEOTIDE SEQUENCE</scope>
</reference>
<evidence type="ECO:0000313" key="2">
    <source>
        <dbReference type="Proteomes" id="UP000887013"/>
    </source>
</evidence>
<dbReference type="EMBL" id="BMAW01108955">
    <property type="protein sequence ID" value="GFT36289.1"/>
    <property type="molecule type" value="Genomic_DNA"/>
</dbReference>